<name>A0A1B3WDX1_9FIRM</name>
<evidence type="ECO:0000313" key="1">
    <source>
        <dbReference type="EMBL" id="AOH39157.1"/>
    </source>
</evidence>
<organism evidence="1 2">
    <name type="scientific">Dialister pneumosintes</name>
    <dbReference type="NCBI Taxonomy" id="39950"/>
    <lineage>
        <taxon>Bacteria</taxon>
        <taxon>Bacillati</taxon>
        <taxon>Bacillota</taxon>
        <taxon>Negativicutes</taxon>
        <taxon>Veillonellales</taxon>
        <taxon>Veillonellaceae</taxon>
        <taxon>Dialister</taxon>
    </lineage>
</organism>
<gene>
    <name evidence="1" type="ORF">BCB69_03770</name>
</gene>
<proteinExistence type="predicted"/>
<sequence>MGQDIEKLLSAIRRYLDESDWYIFKYEDYFTLRALFILSRKRIYTYIDNTMEIFEQSKMGLVFYQIRRFYRKQCINPVSESLQKYLRRLFAPGLISGKQQESSDYSVYITRMGVTFLHEFGIRFDQRFRKDFSMVNIEYIEIPETEASMECAESLQNVFI</sequence>
<dbReference type="Proteomes" id="UP000094757">
    <property type="component" value="Chromosome"/>
</dbReference>
<reference evidence="2" key="1">
    <citation type="submission" date="2016-08" db="EMBL/GenBank/DDBJ databases">
        <authorList>
            <person name="Holder M.E."/>
            <person name="Ajami N.J."/>
            <person name="Petrosino J.F."/>
        </authorList>
    </citation>
    <scope>NUCLEOTIDE SEQUENCE [LARGE SCALE GENOMIC DNA]</scope>
    <source>
        <strain evidence="2">F0677</strain>
    </source>
</reference>
<accession>A0A1B3WDX1</accession>
<dbReference type="EMBL" id="CP017037">
    <property type="protein sequence ID" value="AOH39157.1"/>
    <property type="molecule type" value="Genomic_DNA"/>
</dbReference>
<dbReference type="KEGG" id="dpn:BCB69_03770"/>
<dbReference type="RefSeq" id="WP_069177038.1">
    <property type="nucleotide sequence ID" value="NZ_CP017037.1"/>
</dbReference>
<dbReference type="AlphaFoldDB" id="A0A1B3WDX1"/>
<protein>
    <submittedName>
        <fullName evidence="1">Uncharacterized protein</fullName>
    </submittedName>
</protein>
<dbReference type="STRING" id="39950.BCB69_03770"/>
<evidence type="ECO:0000313" key="2">
    <source>
        <dbReference type="Proteomes" id="UP000094757"/>
    </source>
</evidence>